<organism evidence="3 4">
    <name type="scientific">Actinomadura livida</name>
    <dbReference type="NCBI Taxonomy" id="79909"/>
    <lineage>
        <taxon>Bacteria</taxon>
        <taxon>Bacillati</taxon>
        <taxon>Actinomycetota</taxon>
        <taxon>Actinomycetes</taxon>
        <taxon>Streptosporangiales</taxon>
        <taxon>Thermomonosporaceae</taxon>
        <taxon>Actinomadura</taxon>
    </lineage>
</organism>
<dbReference type="Pfam" id="PF05922">
    <property type="entry name" value="Inhibitor_I9"/>
    <property type="match status" value="1"/>
</dbReference>
<evidence type="ECO:0000313" key="3">
    <source>
        <dbReference type="EMBL" id="MBB4773775.1"/>
    </source>
</evidence>
<reference evidence="2" key="1">
    <citation type="journal article" date="2014" name="Int. J. Syst. Evol. Microbiol.">
        <title>Complete genome of a new Firmicutes species belonging to the dominant human colonic microbiota ('Ruminococcus bicirculans') reveals two chromosomes and a selective capacity to utilize plant glucans.</title>
        <authorList>
            <consortium name="NISC Comparative Sequencing Program"/>
            <person name="Wegmann U."/>
            <person name="Louis P."/>
            <person name="Goesmann A."/>
            <person name="Henrissat B."/>
            <person name="Duncan S.H."/>
            <person name="Flint H.J."/>
        </authorList>
    </citation>
    <scope>NUCLEOTIDE SEQUENCE</scope>
    <source>
        <strain evidence="2">JCM 10667</strain>
    </source>
</reference>
<sequence>MGRPDHYRGPAAVRTPGSATDHPVFADLFWGSVPLGTERPARNGRLTGTPAPLYEAGARSVPSGDALVTLPDGYQQEGELTPLSMGNGCTFAGPAPYFPATEGRIDGHYVVSLGGMAGWPGVIDAKELGRRMTVRLGIAVTRASPIWGWFCASLTPDQLARVRREPGVIYVEQDARVQPAQVSFAPPSHAIEGEFLIGVRQAADPIAVAARLGLEVDDVYEFIATFATRLTPADIERVRLDPDVTIIEQNRRADLD</sequence>
<dbReference type="InterPro" id="IPR037045">
    <property type="entry name" value="S8pro/Inhibitor_I9_sf"/>
</dbReference>
<evidence type="ECO:0000259" key="1">
    <source>
        <dbReference type="Pfam" id="PF05922"/>
    </source>
</evidence>
<accession>A0A7W7IB63</accession>
<proteinExistence type="predicted"/>
<evidence type="ECO:0000313" key="2">
    <source>
        <dbReference type="EMBL" id="GAA0561609.1"/>
    </source>
</evidence>
<keyword evidence="5" id="KW-1185">Reference proteome</keyword>
<dbReference type="Proteomes" id="UP001501427">
    <property type="component" value="Unassembled WGS sequence"/>
</dbReference>
<feature type="domain" description="Inhibitor I9" evidence="1">
    <location>
        <begin position="150"/>
        <end position="178"/>
    </location>
</feature>
<dbReference type="Gene3D" id="3.30.70.80">
    <property type="entry name" value="Peptidase S8 propeptide/proteinase inhibitor I9"/>
    <property type="match status" value="1"/>
</dbReference>
<dbReference type="SUPFAM" id="SSF54897">
    <property type="entry name" value="Protease propeptides/inhibitors"/>
    <property type="match status" value="1"/>
</dbReference>
<evidence type="ECO:0000313" key="4">
    <source>
        <dbReference type="Proteomes" id="UP000549343"/>
    </source>
</evidence>
<dbReference type="AlphaFoldDB" id="A0A7W7IB63"/>
<evidence type="ECO:0000313" key="5">
    <source>
        <dbReference type="Proteomes" id="UP001501427"/>
    </source>
</evidence>
<name>A0A7W7IB63_9ACTN</name>
<dbReference type="RefSeq" id="WP_184882074.1">
    <property type="nucleotide sequence ID" value="NZ_BAAAHD010000023.1"/>
</dbReference>
<gene>
    <name evidence="3" type="ORF">F4557_002193</name>
    <name evidence="2" type="ORF">GCM10009546_24690</name>
</gene>
<reference evidence="5" key="2">
    <citation type="journal article" date="2019" name="Int. J. Syst. Evol. Microbiol.">
        <title>The Global Catalogue of Microorganisms (GCM) 10K type strain sequencing project: providing services to taxonomists for standard genome sequencing and annotation.</title>
        <authorList>
            <consortium name="The Broad Institute Genomics Platform"/>
            <consortium name="The Broad Institute Genome Sequencing Center for Infectious Disease"/>
            <person name="Wu L."/>
            <person name="Ma J."/>
        </authorList>
    </citation>
    <scope>NUCLEOTIDE SEQUENCE [LARGE SCALE GENOMIC DNA]</scope>
    <source>
        <strain evidence="5">JCM 10667</strain>
    </source>
</reference>
<comment type="caution">
    <text evidence="3">The sequence shown here is derived from an EMBL/GenBank/DDBJ whole genome shotgun (WGS) entry which is preliminary data.</text>
</comment>
<dbReference type="InterPro" id="IPR010259">
    <property type="entry name" value="S8pro/Inhibitor_I9"/>
</dbReference>
<reference evidence="2" key="4">
    <citation type="submission" date="2023-12" db="EMBL/GenBank/DDBJ databases">
        <authorList>
            <person name="Sun Q."/>
            <person name="Inoue M."/>
        </authorList>
    </citation>
    <scope>NUCLEOTIDE SEQUENCE</scope>
    <source>
        <strain evidence="2">JCM 10667</strain>
    </source>
</reference>
<dbReference type="EMBL" id="JACHMV010000001">
    <property type="protein sequence ID" value="MBB4773775.1"/>
    <property type="molecule type" value="Genomic_DNA"/>
</dbReference>
<reference evidence="3 4" key="3">
    <citation type="submission" date="2020-08" db="EMBL/GenBank/DDBJ databases">
        <title>Sequencing the genomes of 1000 actinobacteria strains.</title>
        <authorList>
            <person name="Klenk H.-P."/>
        </authorList>
    </citation>
    <scope>NUCLEOTIDE SEQUENCE [LARGE SCALE GENOMIC DNA]</scope>
    <source>
        <strain evidence="3 4">DSM 44772</strain>
    </source>
</reference>
<dbReference type="EMBL" id="BAAAHD010000023">
    <property type="protein sequence ID" value="GAA0561609.1"/>
    <property type="molecule type" value="Genomic_DNA"/>
</dbReference>
<dbReference type="Proteomes" id="UP000549343">
    <property type="component" value="Unassembled WGS sequence"/>
</dbReference>
<protein>
    <recommendedName>
        <fullName evidence="1">Inhibitor I9 domain-containing protein</fullName>
    </recommendedName>
</protein>